<evidence type="ECO:0000313" key="7">
    <source>
        <dbReference type="EMBL" id="MDB8016769.1"/>
    </source>
</evidence>
<dbReference type="EMBL" id="QSJS01000002">
    <property type="protein sequence ID" value="RHD97589.1"/>
    <property type="molecule type" value="Genomic_DNA"/>
</dbReference>
<dbReference type="EMBL" id="QRXR01000001">
    <property type="protein sequence ID" value="RGU29313.1"/>
    <property type="molecule type" value="Genomic_DNA"/>
</dbReference>
<dbReference type="Proteomes" id="UP000283721">
    <property type="component" value="Unassembled WGS sequence"/>
</dbReference>
<dbReference type="EMBL" id="CZAJ01000001">
    <property type="protein sequence ID" value="CUO58634.1"/>
    <property type="molecule type" value="Genomic_DNA"/>
</dbReference>
<dbReference type="Proteomes" id="UP000286341">
    <property type="component" value="Unassembled WGS sequence"/>
</dbReference>
<dbReference type="EMBL" id="VSTF01000001">
    <property type="protein sequence ID" value="TYL61610.1"/>
    <property type="molecule type" value="Genomic_DNA"/>
</dbReference>
<evidence type="ECO:0000313" key="29">
    <source>
        <dbReference type="EMBL" id="RHL08152.1"/>
    </source>
</evidence>
<reference evidence="10" key="8">
    <citation type="journal article" date="2020" name="Cell Host Microbe">
        <title>Functional and Genomic Variation between Human-Derived Isolates of Lachnospiraceae Reveals Inter- and Intra-Species Diversity.</title>
        <authorList>
            <person name="Sorbara M.T."/>
            <person name="Littmann E.R."/>
            <person name="Fontana E."/>
            <person name="Moody T.U."/>
            <person name="Kohout C.E."/>
            <person name="Gjonbalaj M."/>
            <person name="Eaton V."/>
            <person name="Seok R."/>
            <person name="Leiner I.M."/>
            <person name="Pamer E.G."/>
        </authorList>
    </citation>
    <scope>NUCLEOTIDE SEQUENCE</scope>
    <source>
        <strain evidence="11">MSK.16.45</strain>
        <strain evidence="10">MSK.17.79</strain>
    </source>
</reference>
<reference evidence="5" key="10">
    <citation type="submission" date="2021-10" db="EMBL/GenBank/DDBJ databases">
        <title>Collection of gut derived symbiotic bacterial strains cultured from healthy donors.</title>
        <authorList>
            <person name="Lin H."/>
            <person name="Littmann E."/>
            <person name="Kohout C."/>
            <person name="Pamer E.G."/>
        </authorList>
    </citation>
    <scope>NUCLEOTIDE SEQUENCE</scope>
    <source>
        <strain evidence="6">DFI.7.28A</strain>
        <strain evidence="5">DFI.9.42</strain>
    </source>
</reference>
<dbReference type="EMBL" id="JAAILW010000009">
    <property type="protein sequence ID" value="NSC26963.1"/>
    <property type="molecule type" value="Genomic_DNA"/>
</dbReference>
<evidence type="ECO:0000313" key="14">
    <source>
        <dbReference type="EMBL" id="RGR57075.1"/>
    </source>
</evidence>
<dbReference type="Proteomes" id="UP000285290">
    <property type="component" value="Unassembled WGS sequence"/>
</dbReference>
<reference evidence="58 59" key="7">
    <citation type="submission" date="2019-09" db="EMBL/GenBank/DDBJ databases">
        <title>Strain-level analysis of Eubacterium rectale using genomes from metagenomes.</title>
        <authorList>
            <person name="Karcher N."/>
            <person name="Segata N."/>
        </authorList>
    </citation>
    <scope>NUCLEOTIDE SEQUENCE [LARGE SCALE GENOMIC DNA]</scope>
    <source>
        <strain evidence="32 58">L2-21</strain>
        <strain evidence="33 59">T3WBe13</strain>
    </source>
</reference>
<evidence type="ECO:0000313" key="2">
    <source>
        <dbReference type="EMBL" id="CUM79178.1"/>
    </source>
</evidence>
<evidence type="ECO:0000313" key="22">
    <source>
        <dbReference type="EMBL" id="RHA16505.1"/>
    </source>
</evidence>
<evidence type="ECO:0000313" key="27">
    <source>
        <dbReference type="EMBL" id="RHF06792.1"/>
    </source>
</evidence>
<evidence type="ECO:0000313" key="28">
    <source>
        <dbReference type="EMBL" id="RHI25293.1"/>
    </source>
</evidence>
<evidence type="ECO:0000313" key="60">
    <source>
        <dbReference type="Proteomes" id="UP000465607"/>
    </source>
</evidence>
<dbReference type="Proteomes" id="UP000245905">
    <property type="component" value="Unassembled WGS sequence"/>
</dbReference>
<evidence type="ECO:0000313" key="18">
    <source>
        <dbReference type="EMBL" id="RGW89025.1"/>
    </source>
</evidence>
<dbReference type="EMBL" id="QSKY01000004">
    <property type="protein sequence ID" value="RHF06792.1"/>
    <property type="molecule type" value="Genomic_DNA"/>
</dbReference>
<evidence type="ECO:0000313" key="47">
    <source>
        <dbReference type="Proteomes" id="UP000283765"/>
    </source>
</evidence>
<evidence type="ECO:0000313" key="6">
    <source>
        <dbReference type="EMBL" id="MCB6959458.1"/>
    </source>
</evidence>
<sequence>MKMQKVTDSFELPKDIVLGLPIVTAYGYNELTIENHKGILSFSDKAVTVRAADSTIKISGSRLEIKEFTKDLIIIAGHLKGVIYEY</sequence>
<evidence type="ECO:0000313" key="9">
    <source>
        <dbReference type="EMBL" id="MSD25801.1"/>
    </source>
</evidence>
<dbReference type="EMBL" id="QRKN01000001">
    <property type="protein sequence ID" value="RHI25293.1"/>
    <property type="molecule type" value="Genomic_DNA"/>
</dbReference>
<dbReference type="Proteomes" id="UP001193756">
    <property type="component" value="Unassembled WGS sequence"/>
</dbReference>
<evidence type="ECO:0000313" key="39">
    <source>
        <dbReference type="Proteomes" id="UP000260970"/>
    </source>
</evidence>
<evidence type="ECO:0000313" key="41">
    <source>
        <dbReference type="Proteomes" id="UP000266698"/>
    </source>
</evidence>
<gene>
    <name evidence="31" type="ORF">DW001_00435</name>
    <name evidence="30" type="ORF">DW028_00990</name>
    <name evidence="29" type="ORF">DW038_01715</name>
    <name evidence="28" type="ORF">DW172_00965</name>
    <name evidence="27" type="ORF">DW703_04720</name>
    <name evidence="26" type="ORF">DW753_03785</name>
    <name evidence="25" type="ORF">DW775_02960</name>
    <name evidence="24" type="ORF">DW848_02445</name>
    <name evidence="23" type="ORF">DW912_04465</name>
    <name evidence="22" type="ORF">DW948_00865</name>
    <name evidence="21" type="ORF">DW967_00845</name>
    <name evidence="20" type="ORF">DW975_01460</name>
    <name evidence="18" type="ORF">DWV45_02470</name>
    <name evidence="17" type="ORF">DWV78_00635</name>
    <name evidence="16" type="ORF">DWW89_00780</name>
    <name evidence="15" type="ORF">DWX06_07860</name>
    <name evidence="14" type="ORF">DWY38_01585</name>
    <name evidence="19" type="ORF">DXA03_00810</name>
    <name evidence="13" type="ORF">DXB72_00750</name>
    <name evidence="3" type="ORF">ERS852417_00036</name>
    <name evidence="4" type="ORF">ERS852497_00155</name>
    <name evidence="2" type="ORF">ERS852580_00553</name>
    <name evidence="33" type="ORF">FYL31_00895</name>
    <name evidence="32" type="ORF">FYL37_01225</name>
    <name evidence="11" type="ORF">G4312_01730</name>
    <name evidence="10" type="ORF">G4319_06325</name>
    <name evidence="8" type="ORF">GKE07_01480</name>
    <name evidence="9" type="ORF">GKE44_01120</name>
    <name evidence="12" type="ORF">LD38_01310</name>
    <name evidence="5" type="ORF">LIZ56_07010</name>
    <name evidence="6" type="ORF">LIZ82_00915</name>
    <name evidence="7" type="ORF">PNE45_01790</name>
    <name evidence="1" type="ORF">T1815_14051</name>
</gene>
<reference evidence="10" key="9">
    <citation type="submission" date="2020-02" db="EMBL/GenBank/DDBJ databases">
        <authorList>
            <person name="Littmann E."/>
            <person name="Sorbara M."/>
        </authorList>
    </citation>
    <scope>NUCLEOTIDE SEQUENCE</scope>
    <source>
        <strain evidence="11">MSK.16.45</strain>
        <strain evidence="10">MSK.17.79</strain>
    </source>
</reference>
<evidence type="ECO:0000313" key="20">
    <source>
        <dbReference type="EMBL" id="RGZ77032.1"/>
    </source>
</evidence>
<dbReference type="EMBL" id="QSHU01000002">
    <property type="protein sequence ID" value="RHC41324.1"/>
    <property type="molecule type" value="Genomic_DNA"/>
</dbReference>
<evidence type="ECO:0000313" key="43">
    <source>
        <dbReference type="Proteomes" id="UP000283431"/>
    </source>
</evidence>
<evidence type="ECO:0000313" key="36">
    <source>
        <dbReference type="Proteomes" id="UP000095602"/>
    </source>
</evidence>
<dbReference type="Proteomes" id="UP000283501">
    <property type="component" value="Unassembled WGS sequence"/>
</dbReference>
<dbReference type="EMBL" id="JAJCJQ010000001">
    <property type="protein sequence ID" value="MCB6959458.1"/>
    <property type="molecule type" value="Genomic_DNA"/>
</dbReference>
<dbReference type="EMBL" id="CYYW01000001">
    <property type="protein sequence ID" value="CUN34615.1"/>
    <property type="molecule type" value="Genomic_DNA"/>
</dbReference>
<evidence type="ECO:0000313" key="58">
    <source>
        <dbReference type="Proteomes" id="UP000324325"/>
    </source>
</evidence>
<evidence type="ECO:0000313" key="15">
    <source>
        <dbReference type="EMBL" id="RGT81312.1"/>
    </source>
</evidence>
<evidence type="ECO:0000313" key="53">
    <source>
        <dbReference type="Proteomes" id="UP000286104"/>
    </source>
</evidence>
<dbReference type="InterPro" id="IPR022476">
    <property type="entry name" value="Spore_YabP/YqfC"/>
</dbReference>
<protein>
    <submittedName>
        <fullName evidence="2">Sporulation protein YqfC</fullName>
    </submittedName>
    <submittedName>
        <fullName evidence="7">YabP/YqfC family sporulation protein</fullName>
    </submittedName>
</protein>
<reference evidence="1" key="2">
    <citation type="submission" date="2015-05" db="EMBL/GenBank/DDBJ databases">
        <authorList>
            <person name="Wang D.B."/>
            <person name="Wang M."/>
        </authorList>
    </citation>
    <scope>NUCLEOTIDE SEQUENCE [LARGE SCALE GENOMIC DNA]</scope>
    <source>
        <strain evidence="1">T1-815</strain>
    </source>
</reference>
<evidence type="ECO:0000313" key="31">
    <source>
        <dbReference type="EMBL" id="RHL83181.1"/>
    </source>
</evidence>
<dbReference type="EMBL" id="WKQP01000001">
    <property type="protein sequence ID" value="MSC58910.1"/>
    <property type="molecule type" value="Genomic_DNA"/>
</dbReference>
<dbReference type="EMBL" id="QRON01000001">
    <property type="protein sequence ID" value="RHL31022.1"/>
    <property type="molecule type" value="Genomic_DNA"/>
</dbReference>
<dbReference type="EMBL" id="QRPB01000001">
    <property type="protein sequence ID" value="RHL83181.1"/>
    <property type="molecule type" value="Genomic_DNA"/>
</dbReference>
<dbReference type="EMBL" id="QSKC01000003">
    <property type="protein sequence ID" value="RHE33586.1"/>
    <property type="molecule type" value="Genomic_DNA"/>
</dbReference>
<organism evidence="1 34">
    <name type="scientific">Agathobacter rectalis</name>
    <dbReference type="NCBI Taxonomy" id="39491"/>
    <lineage>
        <taxon>Bacteria</taxon>
        <taxon>Bacillati</taxon>
        <taxon>Bacillota</taxon>
        <taxon>Clostridia</taxon>
        <taxon>Lachnospirales</taxon>
        <taxon>Lachnospiraceae</taxon>
        <taxon>Agathobacter</taxon>
    </lineage>
</organism>
<dbReference type="EMBL" id="QRUJ01000001">
    <property type="protein sequence ID" value="RGR57075.1"/>
    <property type="molecule type" value="Genomic_DNA"/>
</dbReference>
<dbReference type="EMBL" id="QROF01000001">
    <property type="protein sequence ID" value="RHL08152.1"/>
    <property type="molecule type" value="Genomic_DNA"/>
</dbReference>
<evidence type="ECO:0000313" key="38">
    <source>
        <dbReference type="Proteomes" id="UP000245905"/>
    </source>
</evidence>
<dbReference type="EMBL" id="JAQLYE010000002">
    <property type="protein sequence ID" value="MDB8016769.1"/>
    <property type="molecule type" value="Genomic_DNA"/>
</dbReference>
<dbReference type="Proteomes" id="UP001212823">
    <property type="component" value="Unassembled WGS sequence"/>
</dbReference>
<dbReference type="Proteomes" id="UP000465607">
    <property type="component" value="Unassembled WGS sequence"/>
</dbReference>
<dbReference type="Proteomes" id="UP000286581">
    <property type="component" value="Unassembled WGS sequence"/>
</dbReference>
<dbReference type="Proteomes" id="UP001197741">
    <property type="component" value="Unassembled WGS sequence"/>
</dbReference>
<dbReference type="RefSeq" id="WP_012742602.1">
    <property type="nucleotide sequence ID" value="NZ_AP031452.1"/>
</dbReference>
<evidence type="ECO:0000313" key="40">
    <source>
        <dbReference type="Proteomes" id="UP000266066"/>
    </source>
</evidence>
<dbReference type="Proteomes" id="UP000095384">
    <property type="component" value="Unassembled WGS sequence"/>
</dbReference>
<dbReference type="Proteomes" id="UP000095673">
    <property type="component" value="Unassembled WGS sequence"/>
</dbReference>
<evidence type="ECO:0000313" key="19">
    <source>
        <dbReference type="EMBL" id="RGZ20080.1"/>
    </source>
</evidence>
<evidence type="ECO:0000313" key="33">
    <source>
        <dbReference type="EMBL" id="TYL61610.1"/>
    </source>
</evidence>
<evidence type="ECO:0000313" key="55">
    <source>
        <dbReference type="Proteomes" id="UP000286220"/>
    </source>
</evidence>
<dbReference type="Proteomes" id="UP000324327">
    <property type="component" value="Unassembled WGS sequence"/>
</dbReference>
<reference evidence="60 61" key="5">
    <citation type="journal article" date="2019" name="Nat. Med.">
        <title>A library of human gut bacterial isolates paired with longitudinal multiomics data enables mechanistic microbiome research.</title>
        <authorList>
            <person name="Poyet M."/>
            <person name="Groussin M."/>
            <person name="Gibbons S.M."/>
            <person name="Avila-Pacheco J."/>
            <person name="Jiang X."/>
            <person name="Kearney S.M."/>
            <person name="Perrotta A.R."/>
            <person name="Berdy B."/>
            <person name="Zhao S."/>
            <person name="Lieberman T.D."/>
            <person name="Swanson P.K."/>
            <person name="Smith M."/>
            <person name="Roesemann S."/>
            <person name="Alexander J.E."/>
            <person name="Rich S.A."/>
            <person name="Livny J."/>
            <person name="Vlamakis H."/>
            <person name="Clish C."/>
            <person name="Bullock K."/>
            <person name="Deik A."/>
            <person name="Scott J."/>
            <person name="Pierce K.A."/>
            <person name="Xavier R.J."/>
            <person name="Alm E.J."/>
        </authorList>
    </citation>
    <scope>NUCLEOTIDE SEQUENCE [LARGE SCALE GENOMIC DNA]</scope>
    <source>
        <strain evidence="8 61">BIOML-A11</strain>
        <strain evidence="9 60">BIOML-A5</strain>
    </source>
</reference>
<dbReference type="EMBL" id="QSFB01000001">
    <property type="protein sequence ID" value="RHA16505.1"/>
    <property type="molecule type" value="Genomic_DNA"/>
</dbReference>
<evidence type="ECO:0000313" key="59">
    <source>
        <dbReference type="Proteomes" id="UP000324327"/>
    </source>
</evidence>
<dbReference type="Proteomes" id="UP000479563">
    <property type="component" value="Unassembled WGS sequence"/>
</dbReference>
<dbReference type="OrthoDB" id="2989236at2"/>
<evidence type="ECO:0000313" key="30">
    <source>
        <dbReference type="EMBL" id="RHL31022.1"/>
    </source>
</evidence>
<dbReference type="EMBL" id="CYXM01000002">
    <property type="protein sequence ID" value="CUM79178.1"/>
    <property type="molecule type" value="Genomic_DNA"/>
</dbReference>
<dbReference type="Proteomes" id="UP000049472">
    <property type="component" value="Unassembled WGS sequence"/>
</dbReference>
<evidence type="ECO:0000313" key="1">
    <source>
        <dbReference type="EMBL" id="CRL36730.1"/>
    </source>
</evidence>
<evidence type="ECO:0000313" key="8">
    <source>
        <dbReference type="EMBL" id="MSC58910.1"/>
    </source>
</evidence>
<evidence type="ECO:0000313" key="23">
    <source>
        <dbReference type="EMBL" id="RHA93552.1"/>
    </source>
</evidence>
<dbReference type="Proteomes" id="UP000283431">
    <property type="component" value="Unassembled WGS sequence"/>
</dbReference>
<dbReference type="Pfam" id="PF07873">
    <property type="entry name" value="YabP"/>
    <property type="match status" value="1"/>
</dbReference>
<dbReference type="EMBL" id="QSES01000001">
    <property type="protein sequence ID" value="RGZ95760.1"/>
    <property type="molecule type" value="Genomic_DNA"/>
</dbReference>
<dbReference type="EMBL" id="QSEN01000001">
    <property type="protein sequence ID" value="RGZ77032.1"/>
    <property type="molecule type" value="Genomic_DNA"/>
</dbReference>
<evidence type="ECO:0000313" key="4">
    <source>
        <dbReference type="EMBL" id="CUO58634.1"/>
    </source>
</evidence>
<dbReference type="Proteomes" id="UP000266066">
    <property type="component" value="Unassembled WGS sequence"/>
</dbReference>
<keyword evidence="34" id="KW-1185">Reference proteome</keyword>
<evidence type="ECO:0000313" key="35">
    <source>
        <dbReference type="Proteomes" id="UP000095384"/>
    </source>
</evidence>
<dbReference type="EMBL" id="QSDV01000001">
    <property type="protein sequence ID" value="RGZ20080.1"/>
    <property type="molecule type" value="Genomic_DNA"/>
</dbReference>
<evidence type="ECO:0000313" key="5">
    <source>
        <dbReference type="EMBL" id="MCB6938164.1"/>
    </source>
</evidence>
<accession>A0A0M6WIW3</accession>
<evidence type="ECO:0000313" key="46">
    <source>
        <dbReference type="Proteomes" id="UP000283721"/>
    </source>
</evidence>
<evidence type="ECO:0000313" key="3">
    <source>
        <dbReference type="EMBL" id="CUN34615.1"/>
    </source>
</evidence>
<evidence type="ECO:0000313" key="32">
    <source>
        <dbReference type="EMBL" id="TYL60254.1"/>
    </source>
</evidence>
<reference evidence="12 38" key="1">
    <citation type="submission" date="2014-09" db="EMBL/GenBank/DDBJ databases">
        <title>Butyrate-producing bacteria isolated from human gut.</title>
        <authorList>
            <person name="Zhang Q."/>
            <person name="Zhao L."/>
        </authorList>
    </citation>
    <scope>NUCLEOTIDE SEQUENCE [LARGE SCALE GENOMIC DNA]</scope>
    <source>
        <strain evidence="12 38">R22</strain>
    </source>
</reference>
<dbReference type="GeneID" id="86988558"/>
<reference evidence="7" key="11">
    <citation type="submission" date="2023-01" db="EMBL/GenBank/DDBJ databases">
        <title>Human gut microbiome strain richness.</title>
        <authorList>
            <person name="Chen-Liaw A."/>
        </authorList>
    </citation>
    <scope>NUCLEOTIDE SEQUENCE</scope>
    <source>
        <strain evidence="7">1001283st1_D2_1001283B150209_150212</strain>
    </source>
</reference>
<dbReference type="Proteomes" id="UP000283765">
    <property type="component" value="Unassembled WGS sequence"/>
</dbReference>
<dbReference type="Proteomes" id="UP000285209">
    <property type="component" value="Unassembled WGS sequence"/>
</dbReference>
<dbReference type="Proteomes" id="UP000324325">
    <property type="component" value="Unassembled WGS sequence"/>
</dbReference>
<dbReference type="EMBL" id="QRXG01000011">
    <property type="protein sequence ID" value="RGT81312.1"/>
    <property type="molecule type" value="Genomic_DNA"/>
</dbReference>
<dbReference type="EMBL" id="QSAZ01000002">
    <property type="protein sequence ID" value="RGW89025.1"/>
    <property type="molecule type" value="Genomic_DNA"/>
</dbReference>
<evidence type="ECO:0000313" key="48">
    <source>
        <dbReference type="Proteomes" id="UP000284296"/>
    </source>
</evidence>
<dbReference type="AlphaFoldDB" id="A0A0M6WIW3"/>
<evidence type="ECO:0000313" key="17">
    <source>
        <dbReference type="EMBL" id="RGW41705.1"/>
    </source>
</evidence>
<dbReference type="Proteomes" id="UP000284835">
    <property type="component" value="Unassembled WGS sequence"/>
</dbReference>
<name>A0A0M6WIW3_9FIRM</name>
<reference evidence="58 59" key="6">
    <citation type="submission" date="2019-08" db="EMBL/GenBank/DDBJ databases">
        <authorList>
            <person name="Duncan S."/>
            <person name="Walker A."/>
        </authorList>
    </citation>
    <scope>NUCLEOTIDE SEQUENCE [LARGE SCALE GENOMIC DNA]</scope>
    <source>
        <strain evidence="32 58">L2-21</strain>
        <strain evidence="33 59">T3WBe13</strain>
    </source>
</reference>
<dbReference type="Proteomes" id="UP000286220">
    <property type="component" value="Unassembled WGS sequence"/>
</dbReference>
<dbReference type="EMBL" id="WKQV01000001">
    <property type="protein sequence ID" value="MSD25801.1"/>
    <property type="molecule type" value="Genomic_DNA"/>
</dbReference>
<evidence type="ECO:0000313" key="44">
    <source>
        <dbReference type="Proteomes" id="UP000283501"/>
    </source>
</evidence>
<evidence type="ECO:0000313" key="13">
    <source>
        <dbReference type="EMBL" id="RGN26492.1"/>
    </source>
</evidence>
<dbReference type="Proteomes" id="UP000266698">
    <property type="component" value="Unassembled WGS sequence"/>
</dbReference>
<dbReference type="EMBL" id="QSAE01000001">
    <property type="protein sequence ID" value="RGW41705.1"/>
    <property type="molecule type" value="Genomic_DNA"/>
</dbReference>
<evidence type="ECO:0000313" key="54">
    <source>
        <dbReference type="Proteomes" id="UP000286181"/>
    </source>
</evidence>
<dbReference type="Proteomes" id="UP000095602">
    <property type="component" value="Unassembled WGS sequence"/>
</dbReference>
<reference evidence="39 40" key="4">
    <citation type="submission" date="2018-08" db="EMBL/GenBank/DDBJ databases">
        <title>A genome reference for cultivated species of the human gut microbiota.</title>
        <authorList>
            <person name="Zou Y."/>
            <person name="Xue W."/>
            <person name="Luo G."/>
        </authorList>
    </citation>
    <scope>NUCLEOTIDE SEQUENCE [LARGE SCALE GENOMIC DNA]</scope>
    <source>
        <strain evidence="18 45">AF06-19</strain>
        <strain evidence="17 57">AF12-8</strain>
        <strain evidence="16 47">AF17-27</strain>
        <strain evidence="15 48">AF18-16LB</strain>
        <strain evidence="14 40">AF25-15</strain>
        <strain evidence="31 41">AF36-2BH</strain>
        <strain evidence="30 42">AF38-24</strain>
        <strain evidence="29 54">AF39-14AC</strain>
        <strain evidence="28 52">AM16-11</strain>
        <strain evidence="27 44">AM26-2LB</strain>
        <strain evidence="26 51">AM29-10</strain>
        <strain evidence="25 49">AM30-13AC</strain>
        <strain evidence="24 53">AM36-3AA</strain>
        <strain evidence="23 55">AM42-17AT</strain>
        <strain evidence="22 56">AM44-1AT</strain>
        <strain evidence="21 46">AM47-6BH</strain>
        <strain evidence="20 43">AM48-7</strain>
        <strain evidence="19 50">AM54-25XD</strain>
        <strain evidence="13 39">OM05-6AA</strain>
    </source>
</reference>
<dbReference type="Proteomes" id="UP000286104">
    <property type="component" value="Unassembled WGS sequence"/>
</dbReference>
<dbReference type="Proteomes" id="UP000260970">
    <property type="component" value="Unassembled WGS sequence"/>
</dbReference>
<dbReference type="OMA" id="YGYNELT"/>
<dbReference type="EMBL" id="VSTG01000001">
    <property type="protein sequence ID" value="TYL60254.1"/>
    <property type="molecule type" value="Genomic_DNA"/>
</dbReference>
<evidence type="ECO:0000313" key="45">
    <source>
        <dbReference type="Proteomes" id="UP000283683"/>
    </source>
</evidence>
<proteinExistence type="predicted"/>
<evidence type="ECO:0000313" key="49">
    <source>
        <dbReference type="Proteomes" id="UP000284835"/>
    </source>
</evidence>
<evidence type="ECO:0000313" key="24">
    <source>
        <dbReference type="EMBL" id="RHC41324.1"/>
    </source>
</evidence>
<evidence type="ECO:0000313" key="12">
    <source>
        <dbReference type="EMBL" id="PWE84740.1"/>
    </source>
</evidence>
<dbReference type="EMBL" id="JAAIMP010000002">
    <property type="protein sequence ID" value="NSC76029.1"/>
    <property type="molecule type" value="Genomic_DNA"/>
</dbReference>
<dbReference type="EMBL" id="QSUG01000001">
    <property type="protein sequence ID" value="RGN26492.1"/>
    <property type="molecule type" value="Genomic_DNA"/>
</dbReference>
<dbReference type="EMBL" id="JAJCJK010000008">
    <property type="protein sequence ID" value="MCB6938164.1"/>
    <property type="molecule type" value="Genomic_DNA"/>
</dbReference>
<dbReference type="Proteomes" id="UP001197684">
    <property type="component" value="Unassembled WGS sequence"/>
</dbReference>
<dbReference type="EMBL" id="QSFZ01000003">
    <property type="protein sequence ID" value="RHA93552.1"/>
    <property type="molecule type" value="Genomic_DNA"/>
</dbReference>
<evidence type="ECO:0000313" key="21">
    <source>
        <dbReference type="EMBL" id="RGZ95760.1"/>
    </source>
</evidence>
<dbReference type="Proteomes" id="UP000283683">
    <property type="component" value="Unassembled WGS sequence"/>
</dbReference>
<dbReference type="Proteomes" id="UP000284296">
    <property type="component" value="Unassembled WGS sequence"/>
</dbReference>
<evidence type="ECO:0000313" key="57">
    <source>
        <dbReference type="Proteomes" id="UP000286581"/>
    </source>
</evidence>
<evidence type="ECO:0000313" key="34">
    <source>
        <dbReference type="Proteomes" id="UP000049472"/>
    </source>
</evidence>
<evidence type="ECO:0000313" key="51">
    <source>
        <dbReference type="Proteomes" id="UP000285290"/>
    </source>
</evidence>
<reference evidence="34" key="3">
    <citation type="submission" date="2015-05" db="EMBL/GenBank/DDBJ databases">
        <authorList>
            <consortium name="Pathogen Informatics"/>
        </authorList>
    </citation>
    <scope>NUCLEOTIDE SEQUENCE [LARGE SCALE GENOMIC DNA]</scope>
    <source>
        <strain evidence="3 35">2789STDY5608860</strain>
        <strain evidence="4 36">2789STDY5834884</strain>
        <strain evidence="2 37">2789STDY5834968</strain>
        <strain evidence="34">T1-815</strain>
    </source>
</reference>
<dbReference type="Proteomes" id="UP000286181">
    <property type="component" value="Unassembled WGS sequence"/>
</dbReference>
<evidence type="ECO:0000313" key="61">
    <source>
        <dbReference type="Proteomes" id="UP000479563"/>
    </source>
</evidence>
<dbReference type="Proteomes" id="UP000283297">
    <property type="component" value="Unassembled WGS sequence"/>
</dbReference>
<dbReference type="Proteomes" id="UP000285865">
    <property type="component" value="Unassembled WGS sequence"/>
</dbReference>
<evidence type="ECO:0000313" key="37">
    <source>
        <dbReference type="Proteomes" id="UP000095673"/>
    </source>
</evidence>
<dbReference type="EMBL" id="JRFS01000002">
    <property type="protein sequence ID" value="PWE84740.1"/>
    <property type="molecule type" value="Genomic_DNA"/>
</dbReference>
<evidence type="ECO:0000313" key="56">
    <source>
        <dbReference type="Proteomes" id="UP000286341"/>
    </source>
</evidence>
<evidence type="ECO:0000313" key="16">
    <source>
        <dbReference type="EMBL" id="RGU29313.1"/>
    </source>
</evidence>
<dbReference type="Proteomes" id="UP001193670">
    <property type="component" value="Unassembled WGS sequence"/>
</dbReference>
<evidence type="ECO:0000313" key="10">
    <source>
        <dbReference type="EMBL" id="NSC26963.1"/>
    </source>
</evidence>
<evidence type="ECO:0000313" key="42">
    <source>
        <dbReference type="Proteomes" id="UP000283297"/>
    </source>
</evidence>
<evidence type="ECO:0000313" key="52">
    <source>
        <dbReference type="Proteomes" id="UP000285865"/>
    </source>
</evidence>
<evidence type="ECO:0000313" key="50">
    <source>
        <dbReference type="Proteomes" id="UP000285209"/>
    </source>
</evidence>
<evidence type="ECO:0000313" key="11">
    <source>
        <dbReference type="EMBL" id="NSC76029.1"/>
    </source>
</evidence>
<evidence type="ECO:0000313" key="25">
    <source>
        <dbReference type="EMBL" id="RHD97589.1"/>
    </source>
</evidence>
<evidence type="ECO:0000313" key="26">
    <source>
        <dbReference type="EMBL" id="RHE33586.1"/>
    </source>
</evidence>
<dbReference type="EMBL" id="CVRQ01000018">
    <property type="protein sequence ID" value="CRL36730.1"/>
    <property type="molecule type" value="Genomic_DNA"/>
</dbReference>